<dbReference type="Pfam" id="PF18701">
    <property type="entry name" value="DUF5641"/>
    <property type="match status" value="1"/>
</dbReference>
<evidence type="ECO:0000313" key="4">
    <source>
        <dbReference type="Proteomes" id="UP000279307"/>
    </source>
</evidence>
<feature type="region of interest" description="Disordered" evidence="1">
    <location>
        <begin position="161"/>
        <end position="193"/>
    </location>
</feature>
<comment type="caution">
    <text evidence="3">The sequence shown here is derived from an EMBL/GenBank/DDBJ whole genome shotgun (WGS) entry which is preliminary data.</text>
</comment>
<name>A0A3L8D4I9_OOCBI</name>
<evidence type="ECO:0000259" key="2">
    <source>
        <dbReference type="Pfam" id="PF18701"/>
    </source>
</evidence>
<dbReference type="InterPro" id="IPR040676">
    <property type="entry name" value="DUF5641"/>
</dbReference>
<dbReference type="AlphaFoldDB" id="A0A3L8D4I9"/>
<feature type="domain" description="DUF5641" evidence="2">
    <location>
        <begin position="1"/>
        <end position="59"/>
    </location>
</feature>
<gene>
    <name evidence="3" type="ORF">DMN91_012153</name>
</gene>
<dbReference type="Proteomes" id="UP000279307">
    <property type="component" value="Chromosome 13"/>
</dbReference>
<reference evidence="3 4" key="1">
    <citation type="journal article" date="2018" name="Genome Res.">
        <title>The genomic architecture and molecular evolution of ant odorant receptors.</title>
        <authorList>
            <person name="McKenzie S.K."/>
            <person name="Kronauer D.J.C."/>
        </authorList>
    </citation>
    <scope>NUCLEOTIDE SEQUENCE [LARGE SCALE GENOMIC DNA]</scope>
    <source>
        <strain evidence="3">Clonal line C1</strain>
    </source>
</reference>
<protein>
    <recommendedName>
        <fullName evidence="2">DUF5641 domain-containing protein</fullName>
    </recommendedName>
</protein>
<accession>A0A3L8D4I9</accession>
<dbReference type="EMBL" id="QOIP01000013">
    <property type="protein sequence ID" value="RLU15159.1"/>
    <property type="molecule type" value="Genomic_DNA"/>
</dbReference>
<sequence length="439" mass="48834">MQTRYKWKDPGKKVELNAMVILMEDNTSPLKWPMGRIIHTYPGPDGEVKVVLVKTQTELGPSPSQQLTEEFSTKSSEEIAPLVISWLADINEIRAKSGNMNCMLSGRMKRRIEILKDMINIFTSKLKETGDLSYLRLTVAAELKRKVQGFRERIGSCSTSVEVAPAPAKRKAGKAAKEDSPPRPPSSKKKELDDHFKVLMQYDTQIAEQMQLLLQLREELHGSVGDRGGRGVWSLSRLPLLLSHVAGPGLWRIPCWSHPGGIGDGGVPRRGKRRRNPAFSLFPAGATLAGRASRIREPEVRGEAASQYKKKGAARGTSGHTAWVQCPLAAANSVAAAGYLRLGWTMVRVELLRSRPTQCFKCWHFGHVRSKCTATVDRDRNCFRVKEQRTDLARPIARMGGKGLGIRASVSESRARAQWVHQLVIDDKTRISRSCLVLS</sequence>
<evidence type="ECO:0000256" key="1">
    <source>
        <dbReference type="SAM" id="MobiDB-lite"/>
    </source>
</evidence>
<organism evidence="3 4">
    <name type="scientific">Ooceraea biroi</name>
    <name type="common">Clonal raider ant</name>
    <name type="synonym">Cerapachys biroi</name>
    <dbReference type="NCBI Taxonomy" id="2015173"/>
    <lineage>
        <taxon>Eukaryota</taxon>
        <taxon>Metazoa</taxon>
        <taxon>Ecdysozoa</taxon>
        <taxon>Arthropoda</taxon>
        <taxon>Hexapoda</taxon>
        <taxon>Insecta</taxon>
        <taxon>Pterygota</taxon>
        <taxon>Neoptera</taxon>
        <taxon>Endopterygota</taxon>
        <taxon>Hymenoptera</taxon>
        <taxon>Apocrita</taxon>
        <taxon>Aculeata</taxon>
        <taxon>Formicoidea</taxon>
        <taxon>Formicidae</taxon>
        <taxon>Dorylinae</taxon>
        <taxon>Ooceraea</taxon>
    </lineage>
</organism>
<proteinExistence type="predicted"/>
<evidence type="ECO:0000313" key="3">
    <source>
        <dbReference type="EMBL" id="RLU15159.1"/>
    </source>
</evidence>